<dbReference type="Pfam" id="PF14277">
    <property type="entry name" value="DUF4364"/>
    <property type="match status" value="1"/>
</dbReference>
<dbReference type="Proteomes" id="UP000821656">
    <property type="component" value="Unassembled WGS sequence"/>
</dbReference>
<evidence type="ECO:0000313" key="3">
    <source>
        <dbReference type="Proteomes" id="UP001193748"/>
    </source>
</evidence>
<reference evidence="1" key="2">
    <citation type="submission" date="2020-05" db="EMBL/GenBank/DDBJ databases">
        <authorList>
            <person name="Brown S."/>
            <person name="Huntemann M."/>
            <person name="Clum A."/>
            <person name="Spunde A."/>
            <person name="Palaniappan K."/>
            <person name="Ritter S."/>
            <person name="Mikhailova N."/>
            <person name="Chen I.-M."/>
            <person name="Stamatis D."/>
            <person name="Reddy T."/>
            <person name="O'Malley R."/>
            <person name="Daum C."/>
            <person name="Shapiro N."/>
            <person name="Ivanova N."/>
            <person name="Kyrpides N."/>
            <person name="Woyke T."/>
        </authorList>
    </citation>
    <scope>NUCLEOTIDE SEQUENCE</scope>
    <source>
        <strain evidence="1">DJ080</strain>
    </source>
</reference>
<dbReference type="InterPro" id="IPR025374">
    <property type="entry name" value="DUF4364"/>
</dbReference>
<dbReference type="AlphaFoldDB" id="A0A9Q5D2E4"/>
<evidence type="ECO:0000313" key="1">
    <source>
        <dbReference type="EMBL" id="NRT88430.1"/>
    </source>
</evidence>
<dbReference type="InterPro" id="IPR036388">
    <property type="entry name" value="WH-like_DNA-bd_sf"/>
</dbReference>
<dbReference type="Proteomes" id="UP001193748">
    <property type="component" value="Unassembled WGS sequence"/>
</dbReference>
<proteinExistence type="predicted"/>
<accession>A0A9Q5D2E4</accession>
<gene>
    <name evidence="1" type="ORF">B0H41_002109</name>
    <name evidence="2" type="ORF">DFH45_000197</name>
</gene>
<protein>
    <submittedName>
        <fullName evidence="1">Transcriptional regulator</fullName>
    </submittedName>
</protein>
<sequence length="178" mass="20528">MEVIMYESSSELAENKLLMLYVLKSIKNPISNTQLTEIILENNFINYFTFQQYLSELEESKFVEYHDVNDKKLLILTEKGDNVLSLFKDRISPSKMSTINDYIKEKIESIKKELTIHSDYTLGANDSFIVNLKAVENDSLLMELKLSVPSKNQATSICAKWKENPSEIYTNIISLLIN</sequence>
<comment type="caution">
    <text evidence="1">The sequence shown here is derived from an EMBL/GenBank/DDBJ whole genome shotgun (WGS) entry which is preliminary data.</text>
</comment>
<name>A0A9Q5D2E4_CLOBE</name>
<evidence type="ECO:0000313" key="2">
    <source>
        <dbReference type="EMBL" id="NRV07234.1"/>
    </source>
</evidence>
<dbReference type="EMBL" id="JABSWW010000001">
    <property type="protein sequence ID" value="NRT88430.1"/>
    <property type="molecule type" value="Genomic_DNA"/>
</dbReference>
<dbReference type="Gene3D" id="1.10.10.10">
    <property type="entry name" value="Winged helix-like DNA-binding domain superfamily/Winged helix DNA-binding domain"/>
    <property type="match status" value="1"/>
</dbReference>
<dbReference type="SUPFAM" id="SSF46785">
    <property type="entry name" value="Winged helix' DNA-binding domain"/>
    <property type="match status" value="1"/>
</dbReference>
<dbReference type="InterPro" id="IPR036390">
    <property type="entry name" value="WH_DNA-bd_sf"/>
</dbReference>
<organism evidence="1 3">
    <name type="scientific">Clostridium beijerinckii</name>
    <name type="common">Clostridium MP</name>
    <dbReference type="NCBI Taxonomy" id="1520"/>
    <lineage>
        <taxon>Bacteria</taxon>
        <taxon>Bacillati</taxon>
        <taxon>Bacillota</taxon>
        <taxon>Clostridia</taxon>
        <taxon>Eubacteriales</taxon>
        <taxon>Clostridiaceae</taxon>
        <taxon>Clostridium</taxon>
    </lineage>
</organism>
<reference evidence="2" key="1">
    <citation type="submission" date="2020-05" db="EMBL/GenBank/DDBJ databases">
        <title>Genomic insights into acetone-butanol-ethanol (ABE) fermentation by sequencing solventogenic clostridia strains.</title>
        <authorList>
            <person name="Brown S."/>
        </authorList>
    </citation>
    <scope>NUCLEOTIDE SEQUENCE</scope>
    <source>
        <strain evidence="2">DJ126</strain>
    </source>
</reference>
<dbReference type="EMBL" id="JABSXK010000001">
    <property type="protein sequence ID" value="NRV07234.1"/>
    <property type="molecule type" value="Genomic_DNA"/>
</dbReference>
<reference evidence="1" key="3">
    <citation type="journal article" date="2022" name="Nat. Biotechnol.">
        <title>Carbon-negative production of acetone and isopropanol by gas fermentation at industrial pilot scale.</title>
        <authorList>
            <person name="Liew F.E."/>
            <person name="Nogle R."/>
            <person name="Abdalla T."/>
            <person name="Rasor B.J."/>
            <person name="Canter C."/>
            <person name="Jensen R.O."/>
            <person name="Wang L."/>
            <person name="Strutz J."/>
            <person name="Chirania P."/>
            <person name="De Tissera S."/>
            <person name="Mueller A.P."/>
            <person name="Ruan Z."/>
            <person name="Gao A."/>
            <person name="Tran L."/>
            <person name="Engle N.L."/>
            <person name="Bromley J.C."/>
            <person name="Daniell J."/>
            <person name="Conrado R."/>
            <person name="Tschaplinski T.J."/>
            <person name="Giannone R.J."/>
            <person name="Hettich R.L."/>
            <person name="Karim A.S."/>
            <person name="Simpson S.D."/>
            <person name="Brown S.D."/>
            <person name="Leang C."/>
            <person name="Jewett M.C."/>
            <person name="Kopke M."/>
        </authorList>
    </citation>
    <scope>NUCLEOTIDE SEQUENCE</scope>
    <source>
        <strain evidence="1">DJ080</strain>
    </source>
</reference>